<dbReference type="Proteomes" id="UP000324705">
    <property type="component" value="Chromosome 1B"/>
</dbReference>
<evidence type="ECO:0000256" key="1">
    <source>
        <dbReference type="SAM" id="MobiDB-lite"/>
    </source>
</evidence>
<keyword evidence="3" id="KW-1185">Reference proteome</keyword>
<evidence type="ECO:0000313" key="2">
    <source>
        <dbReference type="EMBL" id="VAH17035.1"/>
    </source>
</evidence>
<dbReference type="EMBL" id="LT934112">
    <property type="protein sequence ID" value="VAH17035.1"/>
    <property type="molecule type" value="Genomic_DNA"/>
</dbReference>
<reference evidence="2 3" key="1">
    <citation type="submission" date="2017-09" db="EMBL/GenBank/DDBJ databases">
        <authorList>
            <consortium name="International Durum Wheat Genome Sequencing Consortium (IDWGSC)"/>
            <person name="Milanesi L."/>
        </authorList>
    </citation>
    <scope>NUCLEOTIDE SEQUENCE [LARGE SCALE GENOMIC DNA]</scope>
    <source>
        <strain evidence="3">cv. Svevo</strain>
    </source>
</reference>
<proteinExistence type="predicted"/>
<feature type="region of interest" description="Disordered" evidence="1">
    <location>
        <begin position="46"/>
        <end position="73"/>
    </location>
</feature>
<evidence type="ECO:0000313" key="3">
    <source>
        <dbReference type="Proteomes" id="UP000324705"/>
    </source>
</evidence>
<feature type="region of interest" description="Disordered" evidence="1">
    <location>
        <begin position="1"/>
        <end position="31"/>
    </location>
</feature>
<dbReference type="Gramene" id="TRITD1Bv1G114170.1">
    <property type="protein sequence ID" value="TRITD1Bv1G114170.1"/>
    <property type="gene ID" value="TRITD1Bv1G114170"/>
</dbReference>
<dbReference type="AlphaFoldDB" id="A0A9R0QTK0"/>
<sequence>MPILYPSKKYPSSSHRRRPPPPAKNGAPAASSLLSASLERRILPPFQTRRLSPPPRSHLSHGSPPTLSSSHRARTETGVWIQGMPPLLRLANHGGVVPHAVLLRPANHSGVVRLTCAGALLSHRSAPRLRILQPAPRLQLAQTSILCCQILTTPSSSGRRREPPSR</sequence>
<organism evidence="2 3">
    <name type="scientific">Triticum turgidum subsp. durum</name>
    <name type="common">Durum wheat</name>
    <name type="synonym">Triticum durum</name>
    <dbReference type="NCBI Taxonomy" id="4567"/>
    <lineage>
        <taxon>Eukaryota</taxon>
        <taxon>Viridiplantae</taxon>
        <taxon>Streptophyta</taxon>
        <taxon>Embryophyta</taxon>
        <taxon>Tracheophyta</taxon>
        <taxon>Spermatophyta</taxon>
        <taxon>Magnoliopsida</taxon>
        <taxon>Liliopsida</taxon>
        <taxon>Poales</taxon>
        <taxon>Poaceae</taxon>
        <taxon>BOP clade</taxon>
        <taxon>Pooideae</taxon>
        <taxon>Triticodae</taxon>
        <taxon>Triticeae</taxon>
        <taxon>Triticinae</taxon>
        <taxon>Triticum</taxon>
    </lineage>
</organism>
<feature type="compositionally biased region" description="Low complexity" evidence="1">
    <location>
        <begin position="1"/>
        <end position="13"/>
    </location>
</feature>
<gene>
    <name evidence="2" type="ORF">TRITD_1Bv1G114170</name>
</gene>
<name>A0A9R0QTK0_TRITD</name>
<protein>
    <submittedName>
        <fullName evidence="2">Uncharacterized protein</fullName>
    </submittedName>
</protein>
<accession>A0A9R0QTK0</accession>